<gene>
    <name evidence="2" type="ORF">RM555_20425</name>
</gene>
<sequence length="792" mass="83767">MARRALLRGGIAAIMSFTLAMGLVPPTIAVAEAATAEAVIPAPTVLLPRTALLSAGPSGFLRYEHARGHLWTSYAGADTIVDASATDVHAMPDFGAGSDVVARYDDTARTVWLRDMSAGASRAVVLPAGHQYFSTLGWTVVTTAGSSGGADITWHLLDSRDGDSVTQRAVQDVPDGITATFETNDPLGDAHGQVVRYRTADGGRTAWLDVDQGRLVPLPHRGSQTDGQVVLTATHLLFWRWADRAVAIHSRGDLTAAPRTVPLVGDAQLLGMVGETLVVARYDPSLGRHAYDLPVWRVEALAPDGSTVKTLLARSAGRGVPTPDGGLLVPGGPGPDWDQWGVSLIEATDGGEVTVRRIAEASPQQLQKTVDELTLTQGRLDTLEYDPSIDRRHVFTRDVGVTGSLTVGARLARGAVYDGCAFPVCVRRHPTGDGRTVVSGVTGSPQPHLLEPTQSLPGTPIDSSRTYESVAAASGRFVALLTYADTGTGTPEPAPTGPGGGVLETRVVDLDTRRTVFTTTAGVAAMWGTTLWVRNGNEAVAPIDVLTGQRGAEVWFGRGCLLDDFQAVGRWLLWSCVGLLESQGVYDTVTKTKLPLFSGSGLSRAKLGDGFVASEVDGQLRVTDVRSGTPVPHTLGEFRSWRPWAIDPYTGTIAHLGADNGIRLVPSGVPVSPLVQLDAVVAPSARIKGSTGHWKPKWWLSKPAASWTLVIRNPATGATVSTISGGLARGLVTTSWNGQDRLRRPVPDGAYTWTLTATPADGKGELLTRSGTLDLRNECHIGGRLRKAMGCS</sequence>
<proteinExistence type="predicted"/>
<evidence type="ECO:0000313" key="3">
    <source>
        <dbReference type="Proteomes" id="UP001180973"/>
    </source>
</evidence>
<dbReference type="InterPro" id="IPR025965">
    <property type="entry name" value="FlgD/Vpr_Ig-like"/>
</dbReference>
<dbReference type="RefSeq" id="WP_311413234.1">
    <property type="nucleotide sequence ID" value="NZ_JAVRFL010000024.1"/>
</dbReference>
<comment type="caution">
    <text evidence="2">The sequence shown here is derived from an EMBL/GenBank/DDBJ whole genome shotgun (WGS) entry which is preliminary data.</text>
</comment>
<protein>
    <submittedName>
        <fullName evidence="2">FlgD immunoglobulin-like domain containing protein</fullName>
    </submittedName>
</protein>
<organism evidence="2 3">
    <name type="scientific">Micromonospora reichwaldensis</name>
    <dbReference type="NCBI Taxonomy" id="3075516"/>
    <lineage>
        <taxon>Bacteria</taxon>
        <taxon>Bacillati</taxon>
        <taxon>Actinomycetota</taxon>
        <taxon>Actinomycetes</taxon>
        <taxon>Micromonosporales</taxon>
        <taxon>Micromonosporaceae</taxon>
        <taxon>Micromonospora</taxon>
    </lineage>
</organism>
<feature type="domain" description="FlgD/Vpr Ig-like" evidence="1">
    <location>
        <begin position="694"/>
        <end position="759"/>
    </location>
</feature>
<evidence type="ECO:0000259" key="1">
    <source>
        <dbReference type="Pfam" id="PF13860"/>
    </source>
</evidence>
<dbReference type="Pfam" id="PF13860">
    <property type="entry name" value="FlgD_ig"/>
    <property type="match status" value="1"/>
</dbReference>
<dbReference type="EMBL" id="JAVRFL010000024">
    <property type="protein sequence ID" value="MDT0531354.1"/>
    <property type="molecule type" value="Genomic_DNA"/>
</dbReference>
<dbReference type="Gene3D" id="2.60.40.4070">
    <property type="match status" value="1"/>
</dbReference>
<reference evidence="2" key="1">
    <citation type="submission" date="2023-09" db="EMBL/GenBank/DDBJ databases">
        <title>30 novel species of actinomycetes from the DSMZ collection.</title>
        <authorList>
            <person name="Nouioui I."/>
        </authorList>
    </citation>
    <scope>NUCLEOTIDE SEQUENCE</scope>
    <source>
        <strain evidence="2">DSM 115977</strain>
    </source>
</reference>
<keyword evidence="3" id="KW-1185">Reference proteome</keyword>
<evidence type="ECO:0000313" key="2">
    <source>
        <dbReference type="EMBL" id="MDT0531354.1"/>
    </source>
</evidence>
<accession>A0ABU2X0H6</accession>
<name>A0ABU2X0H6_9ACTN</name>
<dbReference type="Proteomes" id="UP001180973">
    <property type="component" value="Unassembled WGS sequence"/>
</dbReference>